<proteinExistence type="predicted"/>
<dbReference type="InterPro" id="IPR003196">
    <property type="entry name" value="TFIIF_beta"/>
</dbReference>
<accession>A0ABR4A510</accession>
<dbReference type="Pfam" id="PF02270">
    <property type="entry name" value="TFIIF_beta"/>
    <property type="match status" value="1"/>
</dbReference>
<reference evidence="3 4" key="1">
    <citation type="submission" date="2024-09" db="EMBL/GenBank/DDBJ databases">
        <title>Rethinking Asexuality: The Enigmatic Case of Functional Sexual Genes in Lepraria (Stereocaulaceae).</title>
        <authorList>
            <person name="Doellman M."/>
            <person name="Sun Y."/>
            <person name="Barcenas-Pena A."/>
            <person name="Lumbsch H.T."/>
            <person name="Grewe F."/>
        </authorList>
    </citation>
    <scope>NUCLEOTIDE SEQUENCE [LARGE SCALE GENOMIC DNA]</scope>
    <source>
        <strain evidence="3 4">Mercado 3170</strain>
    </source>
</reference>
<organism evidence="3 4">
    <name type="scientific">Stereocaulon virgatum</name>
    <dbReference type="NCBI Taxonomy" id="373712"/>
    <lineage>
        <taxon>Eukaryota</taxon>
        <taxon>Fungi</taxon>
        <taxon>Dikarya</taxon>
        <taxon>Ascomycota</taxon>
        <taxon>Pezizomycotina</taxon>
        <taxon>Lecanoromycetes</taxon>
        <taxon>OSLEUM clade</taxon>
        <taxon>Lecanoromycetidae</taxon>
        <taxon>Lecanorales</taxon>
        <taxon>Lecanorineae</taxon>
        <taxon>Stereocaulaceae</taxon>
        <taxon>Stereocaulon</taxon>
    </lineage>
</organism>
<evidence type="ECO:0000259" key="2">
    <source>
        <dbReference type="Pfam" id="PF02270"/>
    </source>
</evidence>
<dbReference type="InterPro" id="IPR040450">
    <property type="entry name" value="TFIIF_beta_HTH"/>
</dbReference>
<dbReference type="Proteomes" id="UP001590950">
    <property type="component" value="Unassembled WGS sequence"/>
</dbReference>
<dbReference type="EMBL" id="JBEFKJ010000020">
    <property type="protein sequence ID" value="KAL2040584.1"/>
    <property type="molecule type" value="Genomic_DNA"/>
</dbReference>
<dbReference type="InterPro" id="IPR036390">
    <property type="entry name" value="WH_DNA-bd_sf"/>
</dbReference>
<keyword evidence="4" id="KW-1185">Reference proteome</keyword>
<dbReference type="SUPFAM" id="SSF46785">
    <property type="entry name" value="Winged helix' DNA-binding domain"/>
    <property type="match status" value="1"/>
</dbReference>
<feature type="compositionally biased region" description="Low complexity" evidence="1">
    <location>
        <begin position="1"/>
        <end position="16"/>
    </location>
</feature>
<protein>
    <recommendedName>
        <fullName evidence="2">TFIIF beta subunit HTH domain-containing protein</fullName>
    </recommendedName>
</protein>
<dbReference type="InterPro" id="IPR036388">
    <property type="entry name" value="WH-like_DNA-bd_sf"/>
</dbReference>
<dbReference type="PANTHER" id="PTHR10445:SF0">
    <property type="entry name" value="GENERAL TRANSCRIPTION FACTOR IIF SUBUNIT 2"/>
    <property type="match status" value="1"/>
</dbReference>
<comment type="caution">
    <text evidence="3">The sequence shown here is derived from an EMBL/GenBank/DDBJ whole genome shotgun (WGS) entry which is preliminary data.</text>
</comment>
<name>A0ABR4A510_9LECA</name>
<gene>
    <name evidence="3" type="ORF">N7G274_006563</name>
</gene>
<dbReference type="PANTHER" id="PTHR10445">
    <property type="entry name" value="GENERAL TRANSCRIPTION FACTOR IIF SUBUNIT 2"/>
    <property type="match status" value="1"/>
</dbReference>
<dbReference type="Gene3D" id="1.10.10.10">
    <property type="entry name" value="Winged helix-like DNA-binding domain superfamily/Winged helix DNA-binding domain"/>
    <property type="match status" value="1"/>
</dbReference>
<feature type="domain" description="TFIIF beta subunit HTH" evidence="2">
    <location>
        <begin position="56"/>
        <end position="118"/>
    </location>
</feature>
<evidence type="ECO:0000256" key="1">
    <source>
        <dbReference type="SAM" id="MobiDB-lite"/>
    </source>
</evidence>
<evidence type="ECO:0000313" key="3">
    <source>
        <dbReference type="EMBL" id="KAL2040584.1"/>
    </source>
</evidence>
<evidence type="ECO:0000313" key="4">
    <source>
        <dbReference type="Proteomes" id="UP001590950"/>
    </source>
</evidence>
<feature type="region of interest" description="Disordered" evidence="1">
    <location>
        <begin position="1"/>
        <end position="21"/>
    </location>
</feature>
<sequence>MSDSSSIKSSPNSISPVAVKSPSKATLNPVKNIAIRMSITPGKPSIIPGSPKPYLMERTMLLGAILDAFKEHDFWTLRALNDRFKQPEQYLLWNLETIAVLHEGGEHDGTYELMPEVQEWMYYDNCHEGYYQYIL</sequence>